<protein>
    <submittedName>
        <fullName evidence="3">TonB-dependent receptor</fullName>
    </submittedName>
</protein>
<dbReference type="InterPro" id="IPR037066">
    <property type="entry name" value="Plug_dom_sf"/>
</dbReference>
<dbReference type="Pfam" id="PF07715">
    <property type="entry name" value="Plug"/>
    <property type="match status" value="1"/>
</dbReference>
<dbReference type="InterPro" id="IPR039426">
    <property type="entry name" value="TonB-dep_rcpt-like"/>
</dbReference>
<comment type="subcellular location">
    <subcellularLocation>
        <location evidence="1">Cell outer membrane</location>
        <topology evidence="1">Multi-pass membrane protein</topology>
    </subcellularLocation>
</comment>
<name>G5LSG8_SALET</name>
<reference evidence="3 4" key="1">
    <citation type="journal article" date="2011" name="BMC Genomics">
        <title>Genome sequencing reveals diversification of virulence factor content and possible host adaptation in distinct subpopulations of Salmonella enterica.</title>
        <authorList>
            <person name="den Bakker H.C."/>
            <person name="Moreno Switt A.I."/>
            <person name="Govoni G."/>
            <person name="Cummings C.A."/>
            <person name="Ranieri M.L."/>
            <person name="Degoricija L."/>
            <person name="Hoelzer K."/>
            <person name="Rodriguez-Rivera L.D."/>
            <person name="Brown S."/>
            <person name="Bolchacova E."/>
            <person name="Furtado M.R."/>
            <person name="Wiedmann M."/>
        </authorList>
    </citation>
    <scope>NUCLEOTIDE SEQUENCE [LARGE SCALE GENOMIC DNA]</scope>
    <source>
        <strain evidence="3 4">R6-377</strain>
    </source>
</reference>
<feature type="domain" description="TonB-dependent receptor plug" evidence="2">
    <location>
        <begin position="2"/>
        <end position="55"/>
    </location>
</feature>
<keyword evidence="1" id="KW-0472">Membrane</keyword>
<keyword evidence="1" id="KW-0998">Cell outer membrane</keyword>
<keyword evidence="1" id="KW-0813">Transport</keyword>
<organism evidence="3 4">
    <name type="scientific">Salmonella enterica subsp. enterica serovar Alachua str. R6-377</name>
    <dbReference type="NCBI Taxonomy" id="913241"/>
    <lineage>
        <taxon>Bacteria</taxon>
        <taxon>Pseudomonadati</taxon>
        <taxon>Pseudomonadota</taxon>
        <taxon>Gammaproteobacteria</taxon>
        <taxon>Enterobacterales</taxon>
        <taxon>Enterobacteriaceae</taxon>
        <taxon>Salmonella</taxon>
    </lineage>
</organism>
<keyword evidence="1" id="KW-0812">Transmembrane</keyword>
<accession>G5LSG8</accession>
<dbReference type="PROSITE" id="PS52016">
    <property type="entry name" value="TONB_DEPENDENT_REC_3"/>
    <property type="match status" value="1"/>
</dbReference>
<keyword evidence="1" id="KW-1134">Transmembrane beta strand</keyword>
<dbReference type="Proteomes" id="UP000004642">
    <property type="component" value="Unassembled WGS sequence"/>
</dbReference>
<evidence type="ECO:0000259" key="2">
    <source>
        <dbReference type="Pfam" id="PF07715"/>
    </source>
</evidence>
<dbReference type="PATRIC" id="fig|913241.3.peg.2984"/>
<dbReference type="EMBL" id="AFCJ01001731">
    <property type="protein sequence ID" value="EHC34436.1"/>
    <property type="molecule type" value="Genomic_DNA"/>
</dbReference>
<evidence type="ECO:0000313" key="3">
    <source>
        <dbReference type="EMBL" id="EHC34436.1"/>
    </source>
</evidence>
<dbReference type="AlphaFoldDB" id="G5LSG8"/>
<gene>
    <name evidence="3" type="ORF">LTSEALA_3965</name>
</gene>
<evidence type="ECO:0000313" key="4">
    <source>
        <dbReference type="Proteomes" id="UP000004642"/>
    </source>
</evidence>
<comment type="similarity">
    <text evidence="1">Belongs to the TonB-dependent receptor family.</text>
</comment>
<keyword evidence="3" id="KW-0675">Receptor</keyword>
<dbReference type="SUPFAM" id="SSF56935">
    <property type="entry name" value="Porins"/>
    <property type="match status" value="1"/>
</dbReference>
<evidence type="ECO:0000256" key="1">
    <source>
        <dbReference type="PROSITE-ProRule" id="PRU01360"/>
    </source>
</evidence>
<dbReference type="InterPro" id="IPR012910">
    <property type="entry name" value="Plug_dom"/>
</dbReference>
<dbReference type="Gene3D" id="2.170.130.10">
    <property type="entry name" value="TonB-dependent receptor, plug domain"/>
    <property type="match status" value="1"/>
</dbReference>
<comment type="caution">
    <text evidence="3">The sequence shown here is derived from an EMBL/GenBank/DDBJ whole genome shotgun (WGS) entry which is preliminary data.</text>
</comment>
<dbReference type="GO" id="GO:0009279">
    <property type="term" value="C:cell outer membrane"/>
    <property type="evidence" value="ECO:0007669"/>
    <property type="project" value="UniProtKB-SubCell"/>
</dbReference>
<sequence>MGPENTLVLIDGVPVTSRNSVRYSWRGERDTRGDTNWVPPEMVERIEVIRGPAAAR</sequence>
<proteinExistence type="inferred from homology"/>